<reference evidence="2 3" key="1">
    <citation type="submission" date="2024-02" db="EMBL/GenBank/DDBJ databases">
        <title>A novel Gemmatimonadota bacterium.</title>
        <authorList>
            <person name="Du Z.-J."/>
            <person name="Ye Y.-Q."/>
        </authorList>
    </citation>
    <scope>NUCLEOTIDE SEQUENCE [LARGE SCALE GENOMIC DNA]</scope>
    <source>
        <strain evidence="2 3">DH-20</strain>
    </source>
</reference>
<dbReference type="EMBL" id="JBBHLI010000001">
    <property type="protein sequence ID" value="MEK9499406.1"/>
    <property type="molecule type" value="Genomic_DNA"/>
</dbReference>
<accession>A0ABU9E3U6</accession>
<evidence type="ECO:0000259" key="1">
    <source>
        <dbReference type="Pfam" id="PF09413"/>
    </source>
</evidence>
<evidence type="ECO:0000313" key="3">
    <source>
        <dbReference type="Proteomes" id="UP001484239"/>
    </source>
</evidence>
<feature type="domain" description="DUF2007" evidence="1">
    <location>
        <begin position="9"/>
        <end position="68"/>
    </location>
</feature>
<dbReference type="RefSeq" id="WP_405286104.1">
    <property type="nucleotide sequence ID" value="NZ_JBBHLI010000001.1"/>
</dbReference>
<sequence length="73" mass="7900">MSSDAPVTVARFTWRHEAEFAGGYLADAGIPHSVLVDDHGGHVTMNNSARVLVNPSDMEKAREVLRTAGLEHT</sequence>
<comment type="caution">
    <text evidence="2">The sequence shown here is derived from an EMBL/GenBank/DDBJ whole genome shotgun (WGS) entry which is preliminary data.</text>
</comment>
<dbReference type="SUPFAM" id="SSF54913">
    <property type="entry name" value="GlnB-like"/>
    <property type="match status" value="1"/>
</dbReference>
<keyword evidence="3" id="KW-1185">Reference proteome</keyword>
<protein>
    <submittedName>
        <fullName evidence="2">DUF2007 domain-containing protein</fullName>
    </submittedName>
</protein>
<proteinExistence type="predicted"/>
<dbReference type="Pfam" id="PF09413">
    <property type="entry name" value="DUF2007"/>
    <property type="match status" value="1"/>
</dbReference>
<dbReference type="InterPro" id="IPR011322">
    <property type="entry name" value="N-reg_PII-like_a/b"/>
</dbReference>
<dbReference type="InterPro" id="IPR018551">
    <property type="entry name" value="DUF2007"/>
</dbReference>
<organism evidence="2 3">
    <name type="scientific">Gaopeijia maritima</name>
    <dbReference type="NCBI Taxonomy" id="3119007"/>
    <lineage>
        <taxon>Bacteria</taxon>
        <taxon>Pseudomonadati</taxon>
        <taxon>Gemmatimonadota</taxon>
        <taxon>Longimicrobiia</taxon>
        <taxon>Gaopeijiales</taxon>
        <taxon>Gaopeijiaceae</taxon>
        <taxon>Gaopeijia</taxon>
    </lineage>
</organism>
<gene>
    <name evidence="2" type="ORF">WI372_00250</name>
</gene>
<name>A0ABU9E3U6_9BACT</name>
<dbReference type="Proteomes" id="UP001484239">
    <property type="component" value="Unassembled WGS sequence"/>
</dbReference>
<evidence type="ECO:0000313" key="2">
    <source>
        <dbReference type="EMBL" id="MEK9499406.1"/>
    </source>
</evidence>
<dbReference type="Gene3D" id="3.30.70.790">
    <property type="entry name" value="UreE, C-terminal domain"/>
    <property type="match status" value="1"/>
</dbReference>